<dbReference type="InterPro" id="IPR002293">
    <property type="entry name" value="AA/rel_permease1"/>
</dbReference>
<dbReference type="Pfam" id="PF13520">
    <property type="entry name" value="AA_permease_2"/>
    <property type="match status" value="1"/>
</dbReference>
<dbReference type="eggNOG" id="COG0531">
    <property type="taxonomic scope" value="Bacteria"/>
</dbReference>
<evidence type="ECO:0000313" key="7">
    <source>
        <dbReference type="EMBL" id="GAB13242.1"/>
    </source>
</evidence>
<feature type="transmembrane region" description="Helical" evidence="6">
    <location>
        <begin position="196"/>
        <end position="215"/>
    </location>
</feature>
<feature type="transmembrane region" description="Helical" evidence="6">
    <location>
        <begin position="236"/>
        <end position="258"/>
    </location>
</feature>
<evidence type="ECO:0000313" key="8">
    <source>
        <dbReference type="Proteomes" id="UP000003828"/>
    </source>
</evidence>
<feature type="transmembrane region" description="Helical" evidence="6">
    <location>
        <begin position="338"/>
        <end position="355"/>
    </location>
</feature>
<dbReference type="GO" id="GO:0016020">
    <property type="term" value="C:membrane"/>
    <property type="evidence" value="ECO:0007669"/>
    <property type="project" value="UniProtKB-SubCell"/>
</dbReference>
<feature type="transmembrane region" description="Helical" evidence="6">
    <location>
        <begin position="405"/>
        <end position="423"/>
    </location>
</feature>
<dbReference type="OrthoDB" id="8274074at2"/>
<dbReference type="Proteomes" id="UP000003828">
    <property type="component" value="Unassembled WGS sequence"/>
</dbReference>
<dbReference type="AlphaFoldDB" id="H0QK02"/>
<dbReference type="PIRSF" id="PIRSF006060">
    <property type="entry name" value="AA_transporter"/>
    <property type="match status" value="1"/>
</dbReference>
<keyword evidence="8" id="KW-1185">Reference proteome</keyword>
<feature type="transmembrane region" description="Helical" evidence="6">
    <location>
        <begin position="16"/>
        <end position="40"/>
    </location>
</feature>
<evidence type="ECO:0000256" key="5">
    <source>
        <dbReference type="ARBA" id="ARBA00023136"/>
    </source>
</evidence>
<protein>
    <submittedName>
        <fullName evidence="7">Putative amino acid transporter</fullName>
    </submittedName>
</protein>
<dbReference type="PANTHER" id="PTHR45649:SF26">
    <property type="entry name" value="OS04G0435100 PROTEIN"/>
    <property type="match status" value="1"/>
</dbReference>
<name>H0QK02_ARTG1</name>
<evidence type="ECO:0000256" key="6">
    <source>
        <dbReference type="SAM" id="Phobius"/>
    </source>
</evidence>
<feature type="transmembrane region" description="Helical" evidence="6">
    <location>
        <begin position="361"/>
        <end position="385"/>
    </location>
</feature>
<dbReference type="EMBL" id="BAEG01000037">
    <property type="protein sequence ID" value="GAB13242.1"/>
    <property type="molecule type" value="Genomic_DNA"/>
</dbReference>
<feature type="transmembrane region" description="Helical" evidence="6">
    <location>
        <begin position="153"/>
        <end position="176"/>
    </location>
</feature>
<dbReference type="RefSeq" id="WP_003800297.1">
    <property type="nucleotide sequence ID" value="NZ_BAEG01000037.1"/>
</dbReference>
<feature type="transmembrane region" description="Helical" evidence="6">
    <location>
        <begin position="285"/>
        <end position="304"/>
    </location>
</feature>
<feature type="transmembrane region" description="Helical" evidence="6">
    <location>
        <begin position="88"/>
        <end position="114"/>
    </location>
</feature>
<reference evidence="7 8" key="1">
    <citation type="submission" date="2011-12" db="EMBL/GenBank/DDBJ databases">
        <title>Whole genome shotgun sequence of Arthrobacter globiformis NBRC 12137.</title>
        <authorList>
            <person name="Miyazawa S."/>
            <person name="Hosoyama A."/>
            <person name="Tsuchikane K."/>
            <person name="Katsumata H."/>
            <person name="Yamazaki S."/>
            <person name="Fujita N."/>
        </authorList>
    </citation>
    <scope>NUCLEOTIDE SEQUENCE [LARGE SCALE GENOMIC DNA]</scope>
    <source>
        <strain evidence="7 8">NBRC 12137</strain>
    </source>
</reference>
<dbReference type="PANTHER" id="PTHR45649">
    <property type="entry name" value="AMINO-ACID PERMEASE BAT1"/>
    <property type="match status" value="1"/>
</dbReference>
<proteinExistence type="predicted"/>
<gene>
    <name evidence="7" type="ORF">ARGLB_037_00930</name>
</gene>
<feature type="transmembrane region" description="Helical" evidence="6">
    <location>
        <begin position="126"/>
        <end position="146"/>
    </location>
</feature>
<sequence>MTTTPTLKKAFTFQSAFMFSFVFVSPIVALYGVFALVLGAAGPSGWWSFLIVFAGQIIVAFVFAELASRWPIEGSLYQWARRLVGNHYGWFTGWIYMWTLAIACAGGSFITSQFLPLVLGLEPFDLFTQILVALGTLAVIMVLNLIGPKAIKAVVFLAIMAEVVGSVALAITLFLFFQEQPFSVLLQGADVTVPGVTFAGIAAAAAFVGWGFVGFESAGDIAEEVEDPRRNVPKAIIAAILSVGTVVVVSALALIIAIPDLGRVLSGEEIDPAAYIVGSALGEQAVVLLFLLIIVGFVACMLATQMASSRVMWAFARDNAFPASRWIKRLSPRTSNPNSAIVVTAILTMLILVAATTGPVYATLVSFSTAGFFISFALPVVAHALTRHKSSWTPGPFSLGKAGKVLVPLAAVWVVLELINIAWPRTPELDWWQNYSVVIGLAGVLSLGLIVWFPRRSTIANLPIIEPGSEDDHAAETAESAATSNIF</sequence>
<keyword evidence="3 6" id="KW-0812">Transmembrane</keyword>
<feature type="transmembrane region" description="Helical" evidence="6">
    <location>
        <begin position="435"/>
        <end position="453"/>
    </location>
</feature>
<keyword evidence="2" id="KW-0813">Transport</keyword>
<dbReference type="Gene3D" id="1.20.1740.10">
    <property type="entry name" value="Amino acid/polyamine transporter I"/>
    <property type="match status" value="1"/>
</dbReference>
<keyword evidence="4 6" id="KW-1133">Transmembrane helix</keyword>
<keyword evidence="5 6" id="KW-0472">Membrane</keyword>
<evidence type="ECO:0000256" key="4">
    <source>
        <dbReference type="ARBA" id="ARBA00022989"/>
    </source>
</evidence>
<dbReference type="GO" id="GO:0022857">
    <property type="term" value="F:transmembrane transporter activity"/>
    <property type="evidence" value="ECO:0007669"/>
    <property type="project" value="InterPro"/>
</dbReference>
<evidence type="ECO:0000256" key="1">
    <source>
        <dbReference type="ARBA" id="ARBA00004141"/>
    </source>
</evidence>
<comment type="subcellular location">
    <subcellularLocation>
        <location evidence="1">Membrane</location>
        <topology evidence="1">Multi-pass membrane protein</topology>
    </subcellularLocation>
</comment>
<accession>H0QK02</accession>
<dbReference type="STRING" id="1077972.ARGLB_037_00930"/>
<feature type="transmembrane region" description="Helical" evidence="6">
    <location>
        <begin position="46"/>
        <end position="67"/>
    </location>
</feature>
<comment type="caution">
    <text evidence="7">The sequence shown here is derived from an EMBL/GenBank/DDBJ whole genome shotgun (WGS) entry which is preliminary data.</text>
</comment>
<organism evidence="7 8">
    <name type="scientific">Arthrobacter globiformis (strain ATCC 8010 / DSM 20124 / JCM 1332 / NBRC 12137 / NCIMB 8907 / NRRL B-2979 / 168)</name>
    <dbReference type="NCBI Taxonomy" id="1077972"/>
    <lineage>
        <taxon>Bacteria</taxon>
        <taxon>Bacillati</taxon>
        <taxon>Actinomycetota</taxon>
        <taxon>Actinomycetes</taxon>
        <taxon>Micrococcales</taxon>
        <taxon>Micrococcaceae</taxon>
        <taxon>Arthrobacter</taxon>
    </lineage>
</organism>
<evidence type="ECO:0000256" key="2">
    <source>
        <dbReference type="ARBA" id="ARBA00022448"/>
    </source>
</evidence>
<evidence type="ECO:0000256" key="3">
    <source>
        <dbReference type="ARBA" id="ARBA00022692"/>
    </source>
</evidence>